<dbReference type="EC" id="3.4.17.19" evidence="1"/>
<keyword evidence="1" id="KW-0482">Metalloprotease</keyword>
<evidence type="ECO:0000313" key="5">
    <source>
        <dbReference type="Proteomes" id="UP000572377"/>
    </source>
</evidence>
<comment type="catalytic activity">
    <reaction evidence="1">
        <text>Release of a C-terminal amino acid with broad specificity, except for -Pro.</text>
        <dbReference type="EC" id="3.4.17.19"/>
    </reaction>
</comment>
<comment type="function">
    <text evidence="1">Broad specificity carboxypetidase that releases amino acids sequentially from the C-terminus, including neutral, aromatic, polar and basic residues.</text>
</comment>
<comment type="cofactor">
    <cofactor evidence="2">
        <name>Zn(2+)</name>
        <dbReference type="ChEBI" id="CHEBI:29105"/>
    </cofactor>
    <text evidence="2">Binds 1 zinc ion per subunit.</text>
</comment>
<keyword evidence="5" id="KW-1185">Reference proteome</keyword>
<feature type="active site" description="Proton donor/acceptor" evidence="3">
    <location>
        <position position="263"/>
    </location>
</feature>
<dbReference type="Gene3D" id="1.10.1370.30">
    <property type="match status" value="1"/>
</dbReference>
<feature type="binding site" evidence="2">
    <location>
        <position position="266"/>
    </location>
    <ligand>
        <name>Zn(2+)</name>
        <dbReference type="ChEBI" id="CHEBI:29105"/>
        <note>catalytic</note>
    </ligand>
</feature>
<dbReference type="InterPro" id="IPR001333">
    <property type="entry name" value="Peptidase_M32_Taq"/>
</dbReference>
<dbReference type="PIRSF" id="PIRSF006615">
    <property type="entry name" value="Zn_crbxpep_Taq"/>
    <property type="match status" value="1"/>
</dbReference>
<evidence type="ECO:0000256" key="1">
    <source>
        <dbReference type="PIRNR" id="PIRNR006615"/>
    </source>
</evidence>
<sequence>MTTNAPAYDAMISHVRQTTALAQAAGLLDWDQETVMPPRGASLRAEQAAALEDAVHARRTDPRLGDWLDTLDPTTLAPEAARNVTLIRRSYERATRLPAELGAAMARASSRGRITWSRARAAGRFADFAPALKEMLDLKRQEAACIAKDGQSPYDALLQDYEPGMTADRLIPLLESLRAPLSELRAAIADARAHVPQPEGHFPADRQLALSRLLAPVLGYDLDAGRIDLAVHPFCSGSGGDVRITTRIDESDPLGCIYSTIHEMGHALYEQNMPEDTLLEPRGRYASMGVHESQSRMLENQIGRSRPFADWLWPRFRDAFGAAGLADADALYRAVNRVHSGFIRTEADEVHYNLHIIMRTALERDLITGALEVDDLEDAWNTRFEADFGIAVPNATQGVLQDIHWSQGLFGYFPTYSLGNIYAAELFAAMRTQIDDIDGCIARGELRPLLDWLTGNVHRHASAMEPEALIEQAIGHKPTAAPLIAYLRDKFGRLYGL</sequence>
<dbReference type="CDD" id="cd06460">
    <property type="entry name" value="M32_Taq"/>
    <property type="match status" value="1"/>
</dbReference>
<dbReference type="EMBL" id="JABFBC010000002">
    <property type="protein sequence ID" value="NNU81610.1"/>
    <property type="molecule type" value="Genomic_DNA"/>
</dbReference>
<dbReference type="PRINTS" id="PR00998">
    <property type="entry name" value="CRBOXYPTASET"/>
</dbReference>
<keyword evidence="1" id="KW-0378">Hydrolase</keyword>
<dbReference type="SUPFAM" id="SSF55486">
    <property type="entry name" value="Metalloproteases ('zincins'), catalytic domain"/>
    <property type="match status" value="1"/>
</dbReference>
<evidence type="ECO:0000256" key="3">
    <source>
        <dbReference type="PIRSR" id="PIRSR006615-2"/>
    </source>
</evidence>
<dbReference type="Proteomes" id="UP000572377">
    <property type="component" value="Unassembled WGS sequence"/>
</dbReference>
<evidence type="ECO:0000313" key="4">
    <source>
        <dbReference type="EMBL" id="NNU81610.1"/>
    </source>
</evidence>
<gene>
    <name evidence="4" type="ORF">HMH01_14310</name>
</gene>
<keyword evidence="1 4" id="KW-0121">Carboxypeptidase</keyword>
<comment type="caution">
    <text evidence="4">The sequence shown here is derived from an EMBL/GenBank/DDBJ whole genome shotgun (WGS) entry which is preliminary data.</text>
</comment>
<evidence type="ECO:0000256" key="2">
    <source>
        <dbReference type="PIRSR" id="PIRSR006615-1"/>
    </source>
</evidence>
<feature type="binding site" evidence="2">
    <location>
        <position position="292"/>
    </location>
    <ligand>
        <name>Zn(2+)</name>
        <dbReference type="ChEBI" id="CHEBI:29105"/>
        <note>catalytic</note>
    </ligand>
</feature>
<dbReference type="PANTHER" id="PTHR34217">
    <property type="entry name" value="METAL-DEPENDENT CARBOXYPEPTIDASE"/>
    <property type="match status" value="1"/>
</dbReference>
<keyword evidence="2" id="KW-0862">Zinc</keyword>
<dbReference type="RefSeq" id="WP_171326440.1">
    <property type="nucleotide sequence ID" value="NZ_JABFBC010000002.1"/>
</dbReference>
<organism evidence="4 5">
    <name type="scientific">Halovulum dunhuangense</name>
    <dbReference type="NCBI Taxonomy" id="1505036"/>
    <lineage>
        <taxon>Bacteria</taxon>
        <taxon>Pseudomonadati</taxon>
        <taxon>Pseudomonadota</taxon>
        <taxon>Alphaproteobacteria</taxon>
        <taxon>Rhodobacterales</taxon>
        <taxon>Paracoccaceae</taxon>
        <taxon>Halovulum</taxon>
    </lineage>
</organism>
<name>A0A849L639_9RHOB</name>
<dbReference type="AlphaFoldDB" id="A0A849L639"/>
<reference evidence="4 5" key="1">
    <citation type="submission" date="2020-05" db="EMBL/GenBank/DDBJ databases">
        <title>Gimesia benthica sp. nov., a novel planctomycete isolated from a deep-sea water sample of the Northwest Indian Ocean.</title>
        <authorList>
            <person name="Wang J."/>
            <person name="Ruan C."/>
            <person name="Song L."/>
            <person name="Zhu Y."/>
            <person name="Li A."/>
            <person name="Zheng X."/>
            <person name="Wang L."/>
            <person name="Lu Z."/>
            <person name="Huang Y."/>
            <person name="Du W."/>
            <person name="Zhou Y."/>
            <person name="Huang L."/>
            <person name="Dai X."/>
        </authorList>
    </citation>
    <scope>NUCLEOTIDE SEQUENCE [LARGE SCALE GENOMIC DNA]</scope>
    <source>
        <strain evidence="4 5">YYQ-30</strain>
    </source>
</reference>
<dbReference type="Pfam" id="PF02074">
    <property type="entry name" value="Peptidase_M32"/>
    <property type="match status" value="1"/>
</dbReference>
<dbReference type="PROSITE" id="PS52034">
    <property type="entry name" value="PEPTIDASE_M32"/>
    <property type="match status" value="1"/>
</dbReference>
<protein>
    <recommendedName>
        <fullName evidence="1">Metal-dependent carboxypeptidase</fullName>
        <ecNumber evidence="1">3.4.17.19</ecNumber>
    </recommendedName>
</protein>
<feature type="binding site" evidence="2">
    <location>
        <position position="262"/>
    </location>
    <ligand>
        <name>Zn(2+)</name>
        <dbReference type="ChEBI" id="CHEBI:29105"/>
        <note>catalytic</note>
    </ligand>
</feature>
<comment type="similarity">
    <text evidence="1">Belongs to the peptidase M32 family.</text>
</comment>
<proteinExistence type="inferred from homology"/>
<accession>A0A849L639</accession>
<dbReference type="GO" id="GO:0006508">
    <property type="term" value="P:proteolysis"/>
    <property type="evidence" value="ECO:0007669"/>
    <property type="project" value="UniProtKB-UniRule"/>
</dbReference>
<dbReference type="GO" id="GO:0004181">
    <property type="term" value="F:metallocarboxypeptidase activity"/>
    <property type="evidence" value="ECO:0007669"/>
    <property type="project" value="UniProtKB-UniRule"/>
</dbReference>
<dbReference type="PANTHER" id="PTHR34217:SF1">
    <property type="entry name" value="CARBOXYPEPTIDASE 1"/>
    <property type="match status" value="1"/>
</dbReference>
<dbReference type="GO" id="GO:0046872">
    <property type="term" value="F:metal ion binding"/>
    <property type="evidence" value="ECO:0007669"/>
    <property type="project" value="UniProtKB-KW"/>
</dbReference>
<keyword evidence="1 2" id="KW-0479">Metal-binding</keyword>
<keyword evidence="1" id="KW-0645">Protease</keyword>